<keyword evidence="9" id="KW-0472">Membrane</keyword>
<dbReference type="EMBL" id="AP023213">
    <property type="protein sequence ID" value="BCO11182.1"/>
    <property type="molecule type" value="Genomic_DNA"/>
</dbReference>
<gene>
    <name evidence="11" type="ORF">GEOBRER4_n0529</name>
</gene>
<evidence type="ECO:0000256" key="9">
    <source>
        <dbReference type="SAM" id="Phobius"/>
    </source>
</evidence>
<dbReference type="Proteomes" id="UP000515472">
    <property type="component" value="Chromosome"/>
</dbReference>
<dbReference type="SMART" id="SM00387">
    <property type="entry name" value="HATPase_c"/>
    <property type="match status" value="1"/>
</dbReference>
<accession>A0A7R7FT25</accession>
<feature type="domain" description="Histidine kinase" evidence="10">
    <location>
        <begin position="427"/>
        <end position="670"/>
    </location>
</feature>
<evidence type="ECO:0000313" key="12">
    <source>
        <dbReference type="Proteomes" id="UP000515472"/>
    </source>
</evidence>
<keyword evidence="11" id="KW-0418">Kinase</keyword>
<sequence length="670" mass="76273">MQENKIRRQVFIPLTLTFLILAGTFIYSSYWLRMAHYEEGMQKRHVQVQQILKNLVADRTRFMSSTIEFIADEKQFQHAMQTHNQAALLLHATPIFKRLFDYEQITHFYFYDRNGAMVLRVYNPEDTTPVKPRFTKEQAMVLGRTVSGLELGHSGSFTLRVVSPWKVNGKLIGYIELGQECNHILQELKSITKADYAVLLEKKYLDRGAWEAEMKAMGRTADWHLLQDMVLADITTPIPFPDVANLFKSDSDSKKYGKRININDRTYRVESFPLQDAARMTVGEFVTVMDSTSKLANIRAFAAQVASFSLLLCGSFFIYSYRVLGRVERRLLNQREQLEREFEKQASTNKQLEREVAERWRAEEKLVVLNEHLEQRVAVRTTELSELNLKLAASNQKLEEAYNNLQVQQGTILQQDRMACIGQLAASVAHDINNPIGFVAGNLEVLKNYWGKLTAFIAVQDEALHSSAPPELLNSLAEQRSKLKVDHVLDEFNDVLDESFEGTERVSRTVMNLKGFSRHDEKEACMADVNECLESTLNIVMNELRYKADIEKDYGKIPQLLCYPQQLNQVFMNLLINASQAIEGWGEITIRTWAERQSIYVAIGDTGAGIAEENVGKLFEPFFSTKEVGDGTGLGLSIVKEIVKKHQGDITVESELGKGSVFTVRLPLGV</sequence>
<keyword evidence="11" id="KW-0808">Transferase</keyword>
<dbReference type="EC" id="2.7.13.3" evidence="3"/>
<protein>
    <recommendedName>
        <fullName evidence="3">histidine kinase</fullName>
        <ecNumber evidence="3">2.7.13.3</ecNumber>
    </recommendedName>
</protein>
<dbReference type="SUPFAM" id="SSF47384">
    <property type="entry name" value="Homodimeric domain of signal transducing histidine kinase"/>
    <property type="match status" value="1"/>
</dbReference>
<keyword evidence="7 9" id="KW-1133">Transmembrane helix</keyword>
<evidence type="ECO:0000256" key="2">
    <source>
        <dbReference type="ARBA" id="ARBA00004651"/>
    </source>
</evidence>
<evidence type="ECO:0000256" key="3">
    <source>
        <dbReference type="ARBA" id="ARBA00012438"/>
    </source>
</evidence>
<feature type="coiled-coil region" evidence="8">
    <location>
        <begin position="321"/>
        <end position="355"/>
    </location>
</feature>
<dbReference type="CDD" id="cd00082">
    <property type="entry name" value="HisKA"/>
    <property type="match status" value="1"/>
</dbReference>
<feature type="transmembrane region" description="Helical" evidence="9">
    <location>
        <begin position="12"/>
        <end position="32"/>
    </location>
</feature>
<evidence type="ECO:0000256" key="7">
    <source>
        <dbReference type="ARBA" id="ARBA00022989"/>
    </source>
</evidence>
<dbReference type="GO" id="GO:0000155">
    <property type="term" value="F:phosphorelay sensor kinase activity"/>
    <property type="evidence" value="ECO:0007669"/>
    <property type="project" value="InterPro"/>
</dbReference>
<comment type="subcellular location">
    <subcellularLocation>
        <location evidence="2">Cell membrane</location>
        <topology evidence="2">Multi-pass membrane protein</topology>
    </subcellularLocation>
</comment>
<evidence type="ECO:0000313" key="11">
    <source>
        <dbReference type="EMBL" id="BCO11182.1"/>
    </source>
</evidence>
<dbReference type="SUPFAM" id="SSF55874">
    <property type="entry name" value="ATPase domain of HSP90 chaperone/DNA topoisomerase II/histidine kinase"/>
    <property type="match status" value="1"/>
</dbReference>
<dbReference type="Pfam" id="PF14827">
    <property type="entry name" value="dCache_3"/>
    <property type="match status" value="1"/>
</dbReference>
<dbReference type="PROSITE" id="PS50109">
    <property type="entry name" value="HIS_KIN"/>
    <property type="match status" value="1"/>
</dbReference>
<keyword evidence="8" id="KW-0175">Coiled coil</keyword>
<reference evidence="11 12" key="1">
    <citation type="submission" date="2020-06" db="EMBL/GenBank/DDBJ databases">
        <title>Interaction of electrochemicaly active bacteria, Geobacter bremensis R4 on different carbon anode.</title>
        <authorList>
            <person name="Meng L."/>
            <person name="Yoshida N."/>
        </authorList>
    </citation>
    <scope>NUCLEOTIDE SEQUENCE [LARGE SCALE GENOMIC DNA]</scope>
    <source>
        <strain evidence="11 12">R4</strain>
    </source>
</reference>
<dbReference type="GO" id="GO:0005886">
    <property type="term" value="C:plasma membrane"/>
    <property type="evidence" value="ECO:0007669"/>
    <property type="project" value="UniProtKB-SubCell"/>
</dbReference>
<organism evidence="11 12">
    <name type="scientific">Citrifermentans bremense</name>
    <dbReference type="NCBI Taxonomy" id="60035"/>
    <lineage>
        <taxon>Bacteria</taxon>
        <taxon>Pseudomonadati</taxon>
        <taxon>Thermodesulfobacteriota</taxon>
        <taxon>Desulfuromonadia</taxon>
        <taxon>Geobacterales</taxon>
        <taxon>Geobacteraceae</taxon>
        <taxon>Citrifermentans</taxon>
    </lineage>
</organism>
<name>A0A7R7FT25_9BACT</name>
<evidence type="ECO:0000256" key="5">
    <source>
        <dbReference type="ARBA" id="ARBA00022553"/>
    </source>
</evidence>
<dbReference type="AlphaFoldDB" id="A0A7R7FT25"/>
<dbReference type="SUPFAM" id="SSF103190">
    <property type="entry name" value="Sensory domain-like"/>
    <property type="match status" value="1"/>
</dbReference>
<dbReference type="InterPro" id="IPR036097">
    <property type="entry name" value="HisK_dim/P_sf"/>
</dbReference>
<dbReference type="PANTHER" id="PTHR43065:SF50">
    <property type="entry name" value="HISTIDINE KINASE"/>
    <property type="match status" value="1"/>
</dbReference>
<dbReference type="InterPro" id="IPR029151">
    <property type="entry name" value="Sensor-like_sf"/>
</dbReference>
<dbReference type="InterPro" id="IPR004358">
    <property type="entry name" value="Sig_transdc_His_kin-like_C"/>
</dbReference>
<dbReference type="InterPro" id="IPR036890">
    <property type="entry name" value="HATPase_C_sf"/>
</dbReference>
<dbReference type="Gene3D" id="1.10.287.130">
    <property type="match status" value="1"/>
</dbReference>
<evidence type="ECO:0000259" key="10">
    <source>
        <dbReference type="PROSITE" id="PS50109"/>
    </source>
</evidence>
<dbReference type="Pfam" id="PF02518">
    <property type="entry name" value="HATPase_c"/>
    <property type="match status" value="1"/>
</dbReference>
<dbReference type="PANTHER" id="PTHR43065">
    <property type="entry name" value="SENSOR HISTIDINE KINASE"/>
    <property type="match status" value="1"/>
</dbReference>
<dbReference type="InterPro" id="IPR003661">
    <property type="entry name" value="HisK_dim/P_dom"/>
</dbReference>
<evidence type="ECO:0000256" key="1">
    <source>
        <dbReference type="ARBA" id="ARBA00000085"/>
    </source>
</evidence>
<dbReference type="InterPro" id="IPR029150">
    <property type="entry name" value="dCache_3"/>
</dbReference>
<dbReference type="InterPro" id="IPR005467">
    <property type="entry name" value="His_kinase_dom"/>
</dbReference>
<dbReference type="PRINTS" id="PR00344">
    <property type="entry name" value="BCTRLSENSOR"/>
</dbReference>
<dbReference type="Gene3D" id="3.30.565.10">
    <property type="entry name" value="Histidine kinase-like ATPase, C-terminal domain"/>
    <property type="match status" value="1"/>
</dbReference>
<feature type="transmembrane region" description="Helical" evidence="9">
    <location>
        <begin position="301"/>
        <end position="321"/>
    </location>
</feature>
<evidence type="ECO:0000256" key="8">
    <source>
        <dbReference type="SAM" id="Coils"/>
    </source>
</evidence>
<proteinExistence type="predicted"/>
<keyword evidence="4" id="KW-1003">Cell membrane</keyword>
<keyword evidence="12" id="KW-1185">Reference proteome</keyword>
<dbReference type="InterPro" id="IPR003594">
    <property type="entry name" value="HATPase_dom"/>
</dbReference>
<evidence type="ECO:0000256" key="6">
    <source>
        <dbReference type="ARBA" id="ARBA00022692"/>
    </source>
</evidence>
<keyword evidence="6 9" id="KW-0812">Transmembrane</keyword>
<evidence type="ECO:0000256" key="4">
    <source>
        <dbReference type="ARBA" id="ARBA00022475"/>
    </source>
</evidence>
<keyword evidence="5" id="KW-0597">Phosphoprotein</keyword>
<comment type="catalytic activity">
    <reaction evidence="1">
        <text>ATP + protein L-histidine = ADP + protein N-phospho-L-histidine.</text>
        <dbReference type="EC" id="2.7.13.3"/>
    </reaction>
</comment>